<comment type="similarity">
    <text evidence="2 7">Belongs to the ExbD/TolR family.</text>
</comment>
<organism evidence="9 10">
    <name type="scientific">Desulfacinum infernum DSM 9756</name>
    <dbReference type="NCBI Taxonomy" id="1121391"/>
    <lineage>
        <taxon>Bacteria</taxon>
        <taxon>Pseudomonadati</taxon>
        <taxon>Thermodesulfobacteriota</taxon>
        <taxon>Syntrophobacteria</taxon>
        <taxon>Syntrophobacterales</taxon>
        <taxon>Syntrophobacteraceae</taxon>
        <taxon>Desulfacinum</taxon>
    </lineage>
</organism>
<dbReference type="GO" id="GO:0005886">
    <property type="term" value="C:plasma membrane"/>
    <property type="evidence" value="ECO:0007669"/>
    <property type="project" value="UniProtKB-SubCell"/>
</dbReference>
<keyword evidence="6 8" id="KW-0472">Membrane</keyword>
<evidence type="ECO:0000256" key="2">
    <source>
        <dbReference type="ARBA" id="ARBA00005811"/>
    </source>
</evidence>
<dbReference type="STRING" id="1121391.SAMN02745206_01477"/>
<evidence type="ECO:0000313" key="10">
    <source>
        <dbReference type="Proteomes" id="UP000184076"/>
    </source>
</evidence>
<evidence type="ECO:0000256" key="6">
    <source>
        <dbReference type="ARBA" id="ARBA00023136"/>
    </source>
</evidence>
<accession>A0A1M4ZJ18</accession>
<dbReference type="EMBL" id="FQVB01000012">
    <property type="protein sequence ID" value="SHF17965.1"/>
    <property type="molecule type" value="Genomic_DNA"/>
</dbReference>
<keyword evidence="5 8" id="KW-1133">Transmembrane helix</keyword>
<proteinExistence type="inferred from homology"/>
<keyword evidence="7" id="KW-0813">Transport</keyword>
<dbReference type="GO" id="GO:0022857">
    <property type="term" value="F:transmembrane transporter activity"/>
    <property type="evidence" value="ECO:0007669"/>
    <property type="project" value="InterPro"/>
</dbReference>
<dbReference type="GO" id="GO:0015031">
    <property type="term" value="P:protein transport"/>
    <property type="evidence" value="ECO:0007669"/>
    <property type="project" value="UniProtKB-KW"/>
</dbReference>
<dbReference type="PANTHER" id="PTHR30558">
    <property type="entry name" value="EXBD MEMBRANE COMPONENT OF PMF-DRIVEN MACROMOLECULE IMPORT SYSTEM"/>
    <property type="match status" value="1"/>
</dbReference>
<dbReference type="Pfam" id="PF02472">
    <property type="entry name" value="ExbD"/>
    <property type="match status" value="1"/>
</dbReference>
<dbReference type="InterPro" id="IPR003400">
    <property type="entry name" value="ExbD"/>
</dbReference>
<gene>
    <name evidence="9" type="ORF">SAMN02745206_01477</name>
</gene>
<evidence type="ECO:0000256" key="4">
    <source>
        <dbReference type="ARBA" id="ARBA00022692"/>
    </source>
</evidence>
<protein>
    <submittedName>
        <fullName evidence="9">Biopolymer transport protein ExbD</fullName>
    </submittedName>
</protein>
<evidence type="ECO:0000313" key="9">
    <source>
        <dbReference type="EMBL" id="SHF17965.1"/>
    </source>
</evidence>
<evidence type="ECO:0000256" key="1">
    <source>
        <dbReference type="ARBA" id="ARBA00004162"/>
    </source>
</evidence>
<evidence type="ECO:0000256" key="8">
    <source>
        <dbReference type="SAM" id="Phobius"/>
    </source>
</evidence>
<sequence length="139" mass="15312">MLVHPRKRPRYTPQAPLTALIDIVFLLLIYFLLTTNFLADEGIQVNLPRATSAAPREVEEMTVLVDSDGAVHVGGHPVALGELFQAVEERLASDPETVVMVKADRSLVLDRVVQVMDVIKEAGASRLRLATERAERGMP</sequence>
<dbReference type="RefSeq" id="WP_073038353.1">
    <property type="nucleotide sequence ID" value="NZ_FQVB01000012.1"/>
</dbReference>
<evidence type="ECO:0000256" key="5">
    <source>
        <dbReference type="ARBA" id="ARBA00022989"/>
    </source>
</evidence>
<keyword evidence="10" id="KW-1185">Reference proteome</keyword>
<dbReference type="AlphaFoldDB" id="A0A1M4ZJ18"/>
<evidence type="ECO:0000256" key="3">
    <source>
        <dbReference type="ARBA" id="ARBA00022475"/>
    </source>
</evidence>
<reference evidence="10" key="1">
    <citation type="submission" date="2016-11" db="EMBL/GenBank/DDBJ databases">
        <authorList>
            <person name="Varghese N."/>
            <person name="Submissions S."/>
        </authorList>
    </citation>
    <scope>NUCLEOTIDE SEQUENCE [LARGE SCALE GENOMIC DNA]</scope>
    <source>
        <strain evidence="10">DSM 9756</strain>
    </source>
</reference>
<dbReference type="Gene3D" id="3.30.420.270">
    <property type="match status" value="1"/>
</dbReference>
<comment type="subcellular location">
    <subcellularLocation>
        <location evidence="1">Cell membrane</location>
        <topology evidence="1">Single-pass membrane protein</topology>
    </subcellularLocation>
    <subcellularLocation>
        <location evidence="7">Cell membrane</location>
        <topology evidence="7">Single-pass type II membrane protein</topology>
    </subcellularLocation>
</comment>
<evidence type="ECO:0000256" key="7">
    <source>
        <dbReference type="RuleBase" id="RU003879"/>
    </source>
</evidence>
<feature type="transmembrane region" description="Helical" evidence="8">
    <location>
        <begin position="20"/>
        <end position="39"/>
    </location>
</feature>
<keyword evidence="7" id="KW-0653">Protein transport</keyword>
<dbReference type="OrthoDB" id="9795794at2"/>
<keyword evidence="4 7" id="KW-0812">Transmembrane</keyword>
<dbReference type="PANTHER" id="PTHR30558:SF3">
    <property type="entry name" value="BIOPOLYMER TRANSPORT PROTEIN EXBD-RELATED"/>
    <property type="match status" value="1"/>
</dbReference>
<name>A0A1M4ZJ18_9BACT</name>
<dbReference type="Proteomes" id="UP000184076">
    <property type="component" value="Unassembled WGS sequence"/>
</dbReference>
<keyword evidence="3" id="KW-1003">Cell membrane</keyword>